<name>A0A0C1ZQN6_9BACT</name>
<dbReference type="Gene3D" id="3.60.21.10">
    <property type="match status" value="1"/>
</dbReference>
<sequence length="582" mass="60714">MALTFAGIALGGLAMSLGAGCNGRNHPGQTGDTAPNADAGAATDRAAERFEIDVFAFGRQLGTIAPCGCTTEPLGGLQYAFGYIESESSAGQRLILEPGSFLFPDPDGPEGPTDEAAWAQAVARAELLQGRFSELDGLVSGLGPTDYASSQAGAALAQLPLPRVVANLAKAARPAGVERVRVVPLGRGLSAAVTQVIDPEVAAAANAKDWGQQFPAVTEPIAALRELAPELAKAQLQVVMVNGPRALAESIAREVEGIDVVVVGAEFSNPDRGRVGTSAVQIGTTWVLEPGDRAQTISHLTLSLDASVPAGQLPDTWTLIPSKEQREAELARLEQKLSKFAADPSADARFVARLESERDQLKAALASPAIPSDVPVALIPAQVKVTCHLPADATSKQALSSYDAAVAERNRERFAGVKPPPPAPGQAGYAGIEACADCHSEAVDMWKTTIHSRAYETLVTANKQFDLSCVNCHVTGFRAPGGSEVVENQHLQSVQCEQCHGPGSLHVEDPSTDNIQLSAPVSVCLSCHTPDHSDTFDYEPYLRDVLGAGHGAEARAKLGEGPTGRELRAAALEQAGGGCKSM</sequence>
<evidence type="ECO:0000256" key="1">
    <source>
        <dbReference type="ARBA" id="ARBA00022729"/>
    </source>
</evidence>
<proteinExistence type="predicted"/>
<dbReference type="CDD" id="cd08168">
    <property type="entry name" value="Cytochrom_C3"/>
    <property type="match status" value="1"/>
</dbReference>
<dbReference type="InterPro" id="IPR051829">
    <property type="entry name" value="Multiheme_Cytochr_ET"/>
</dbReference>
<evidence type="ECO:0000313" key="3">
    <source>
        <dbReference type="EMBL" id="KIG13258.1"/>
    </source>
</evidence>
<organism evidence="3 4">
    <name type="scientific">Enhygromyxa salina</name>
    <dbReference type="NCBI Taxonomy" id="215803"/>
    <lineage>
        <taxon>Bacteria</taxon>
        <taxon>Pseudomonadati</taxon>
        <taxon>Myxococcota</taxon>
        <taxon>Polyangia</taxon>
        <taxon>Nannocystales</taxon>
        <taxon>Nannocystaceae</taxon>
        <taxon>Enhygromyxa</taxon>
    </lineage>
</organism>
<dbReference type="InterPro" id="IPR029052">
    <property type="entry name" value="Metallo-depent_PP-like"/>
</dbReference>
<dbReference type="Pfam" id="PF13435">
    <property type="entry name" value="Cytochrome_C554"/>
    <property type="match status" value="1"/>
</dbReference>
<dbReference type="InterPro" id="IPR023155">
    <property type="entry name" value="Cyt_c-552/4"/>
</dbReference>
<reference evidence="3 4" key="1">
    <citation type="submission" date="2014-12" db="EMBL/GenBank/DDBJ databases">
        <title>Genome assembly of Enhygromyxa salina DSM 15201.</title>
        <authorList>
            <person name="Sharma G."/>
            <person name="Subramanian S."/>
        </authorList>
    </citation>
    <scope>NUCLEOTIDE SEQUENCE [LARGE SCALE GENOMIC DNA]</scope>
    <source>
        <strain evidence="3 4">DSM 15201</strain>
    </source>
</reference>
<dbReference type="Proteomes" id="UP000031599">
    <property type="component" value="Unassembled WGS sequence"/>
</dbReference>
<accession>A0A0C1ZQN6</accession>
<evidence type="ECO:0000313" key="4">
    <source>
        <dbReference type="Proteomes" id="UP000031599"/>
    </source>
</evidence>
<dbReference type="PANTHER" id="PTHR35038">
    <property type="entry name" value="DISSIMILATORY SULFITE REDUCTASE SIRA"/>
    <property type="match status" value="1"/>
</dbReference>
<dbReference type="PANTHER" id="PTHR35038:SF8">
    <property type="entry name" value="C-TYPE POLYHEME CYTOCHROME OMCC"/>
    <property type="match status" value="1"/>
</dbReference>
<dbReference type="Gene3D" id="1.10.1130.10">
    <property type="entry name" value="Flavocytochrome C3, Chain A"/>
    <property type="match status" value="1"/>
</dbReference>
<evidence type="ECO:0000259" key="2">
    <source>
        <dbReference type="Pfam" id="PF13435"/>
    </source>
</evidence>
<dbReference type="EMBL" id="JMCC02000103">
    <property type="protein sequence ID" value="KIG13258.1"/>
    <property type="molecule type" value="Genomic_DNA"/>
</dbReference>
<feature type="domain" description="Cytochrome c-552/4" evidence="2">
    <location>
        <begin position="434"/>
        <end position="501"/>
    </location>
</feature>
<gene>
    <name evidence="3" type="ORF">DB30_00402</name>
</gene>
<dbReference type="InterPro" id="IPR036280">
    <property type="entry name" value="Multihaem_cyt_sf"/>
</dbReference>
<comment type="caution">
    <text evidence="3">The sequence shown here is derived from an EMBL/GenBank/DDBJ whole genome shotgun (WGS) entry which is preliminary data.</text>
</comment>
<dbReference type="AlphaFoldDB" id="A0A0C1ZQN6"/>
<keyword evidence="1" id="KW-0732">Signal</keyword>
<dbReference type="SUPFAM" id="SSF48695">
    <property type="entry name" value="Multiheme cytochromes"/>
    <property type="match status" value="1"/>
</dbReference>
<protein>
    <submittedName>
        <fullName evidence="3">Cytochrome c family protein</fullName>
    </submittedName>
</protein>
<dbReference type="SUPFAM" id="SSF56300">
    <property type="entry name" value="Metallo-dependent phosphatases"/>
    <property type="match status" value="1"/>
</dbReference>